<dbReference type="EMBL" id="CP101118">
    <property type="protein sequence ID" value="WZF89790.1"/>
    <property type="molecule type" value="Genomic_DNA"/>
</dbReference>
<proteinExistence type="predicted"/>
<gene>
    <name evidence="2" type="ORF">NLK58_06230</name>
</gene>
<feature type="transmembrane region" description="Helical" evidence="1">
    <location>
        <begin position="82"/>
        <end position="101"/>
    </location>
</feature>
<keyword evidence="1" id="KW-0472">Membrane</keyword>
<reference evidence="2 3" key="1">
    <citation type="submission" date="2022-07" db="EMBL/GenBank/DDBJ databases">
        <title>A copper resistant bacterium isolated from sediment samples of deep sea hydrothermal areas.</title>
        <authorList>
            <person name="Zeng X."/>
        </authorList>
    </citation>
    <scope>NUCLEOTIDE SEQUENCE [LARGE SCALE GENOMIC DNA]</scope>
    <source>
        <strain evidence="3">CuT 6</strain>
    </source>
</reference>
<keyword evidence="3" id="KW-1185">Reference proteome</keyword>
<feature type="transmembrane region" description="Helical" evidence="1">
    <location>
        <begin position="391"/>
        <end position="408"/>
    </location>
</feature>
<feature type="transmembrane region" description="Helical" evidence="1">
    <location>
        <begin position="353"/>
        <end position="379"/>
    </location>
</feature>
<dbReference type="PANTHER" id="PTHR37422">
    <property type="entry name" value="TEICHURONIC ACID BIOSYNTHESIS PROTEIN TUAE"/>
    <property type="match status" value="1"/>
</dbReference>
<feature type="transmembrane region" description="Helical" evidence="1">
    <location>
        <begin position="239"/>
        <end position="258"/>
    </location>
</feature>
<dbReference type="InterPro" id="IPR051533">
    <property type="entry name" value="WaaL-like"/>
</dbReference>
<feature type="transmembrane region" description="Helical" evidence="1">
    <location>
        <begin position="187"/>
        <end position="208"/>
    </location>
</feature>
<name>A0ABZ2W617_9GAMM</name>
<feature type="transmembrane region" description="Helical" evidence="1">
    <location>
        <begin position="58"/>
        <end position="75"/>
    </location>
</feature>
<sequence length="442" mass="48632">MRDIDSSISASLPQQETVLDQSASKGHKFSAKLWLFLLQSFFALMLVVPTTLQAPRGVFLVLIAVVGGVLALRTWRVHRDIILLWLLTMLVGLFGVIWGVTNSAPGALKVTSVYLIWPVLYLLFIGLAHDPRVIKSIESALLVGITFATLMALTVILAGLLGYGSIIYPLLEFQGAAFGNYGGFIEFRTYGLTTVMYGFPFVLSVILVRRGELRGLRKFGIYLLLFAIVLAALGSGRRAFWLVMLLTPFIMLSFLQLSSCHLKPVPFLSLTFKSSVLAVLAIACIITAIGLDPVALVENFVAAFQGQEASSGERFKQAASLWEKFSESPVVGHGFGSTVDVVRSHDTPWAYELSYLALLMNVGLVGFLIYSAAVLWVALKGIQLSRKNAEFAKLFVPLITALSAFLIMNATNPYLGKFDYLWVIFLPVALINAYLTRRPKYD</sequence>
<dbReference type="Proteomes" id="UP001475781">
    <property type="component" value="Chromosome"/>
</dbReference>
<evidence type="ECO:0008006" key="4">
    <source>
        <dbReference type="Google" id="ProtNLM"/>
    </source>
</evidence>
<keyword evidence="1" id="KW-1133">Transmembrane helix</keyword>
<feature type="transmembrane region" description="Helical" evidence="1">
    <location>
        <begin position="420"/>
        <end position="436"/>
    </location>
</feature>
<feature type="transmembrane region" description="Helical" evidence="1">
    <location>
        <begin position="107"/>
        <end position="128"/>
    </location>
</feature>
<organism evidence="2 3">
    <name type="scientific">Marinobacter metalliresistant</name>
    <dbReference type="NCBI Taxonomy" id="2961995"/>
    <lineage>
        <taxon>Bacteria</taxon>
        <taxon>Pseudomonadati</taxon>
        <taxon>Pseudomonadota</taxon>
        <taxon>Gammaproteobacteria</taxon>
        <taxon>Pseudomonadales</taxon>
        <taxon>Marinobacteraceae</taxon>
        <taxon>Marinobacter</taxon>
    </lineage>
</organism>
<keyword evidence="1" id="KW-0812">Transmembrane</keyword>
<feature type="transmembrane region" description="Helical" evidence="1">
    <location>
        <begin position="140"/>
        <end position="167"/>
    </location>
</feature>
<evidence type="ECO:0000313" key="3">
    <source>
        <dbReference type="Proteomes" id="UP001475781"/>
    </source>
</evidence>
<feature type="transmembrane region" description="Helical" evidence="1">
    <location>
        <begin position="215"/>
        <end position="233"/>
    </location>
</feature>
<feature type="transmembrane region" description="Helical" evidence="1">
    <location>
        <begin position="33"/>
        <end position="52"/>
    </location>
</feature>
<dbReference type="RefSeq" id="WP_341582333.1">
    <property type="nucleotide sequence ID" value="NZ_CP101118.1"/>
</dbReference>
<evidence type="ECO:0000256" key="1">
    <source>
        <dbReference type="SAM" id="Phobius"/>
    </source>
</evidence>
<feature type="transmembrane region" description="Helical" evidence="1">
    <location>
        <begin position="270"/>
        <end position="291"/>
    </location>
</feature>
<accession>A0ABZ2W617</accession>
<evidence type="ECO:0000313" key="2">
    <source>
        <dbReference type="EMBL" id="WZF89790.1"/>
    </source>
</evidence>
<protein>
    <recommendedName>
        <fullName evidence="4">O-antigen polymerase</fullName>
    </recommendedName>
</protein>
<dbReference type="PANTHER" id="PTHR37422:SF13">
    <property type="entry name" value="LIPOPOLYSACCHARIDE BIOSYNTHESIS PROTEIN PA4999-RELATED"/>
    <property type="match status" value="1"/>
</dbReference>